<dbReference type="Pfam" id="PF04972">
    <property type="entry name" value="BON"/>
    <property type="match status" value="1"/>
</dbReference>
<proteinExistence type="predicted"/>
<protein>
    <submittedName>
        <fullName evidence="2">BON domain-containing protein</fullName>
    </submittedName>
</protein>
<keyword evidence="2" id="KW-0614">Plasmid</keyword>
<dbReference type="Proteomes" id="UP000326881">
    <property type="component" value="Plasmid unnamed"/>
</dbReference>
<accession>A0A5Q0CF35</accession>
<dbReference type="EMBL" id="CP043499">
    <property type="protein sequence ID" value="QFY62730.1"/>
    <property type="molecule type" value="Genomic_DNA"/>
</dbReference>
<organism evidence="2 3">
    <name type="scientific">Rhizobium grahamii</name>
    <dbReference type="NCBI Taxonomy" id="1120045"/>
    <lineage>
        <taxon>Bacteria</taxon>
        <taxon>Pseudomonadati</taxon>
        <taxon>Pseudomonadota</taxon>
        <taxon>Alphaproteobacteria</taxon>
        <taxon>Hyphomicrobiales</taxon>
        <taxon>Rhizobiaceae</taxon>
        <taxon>Rhizobium/Agrobacterium group</taxon>
        <taxon>Rhizobium</taxon>
    </lineage>
</organism>
<evidence type="ECO:0000313" key="2">
    <source>
        <dbReference type="EMBL" id="QFY62730.1"/>
    </source>
</evidence>
<feature type="domain" description="BON" evidence="1">
    <location>
        <begin position="10"/>
        <end position="78"/>
    </location>
</feature>
<evidence type="ECO:0000259" key="1">
    <source>
        <dbReference type="PROSITE" id="PS50914"/>
    </source>
</evidence>
<sequence>MDVTDIIPIGDDALSTAVRSRLQLELGLTHQDVKATVSEGVVTLRGKLGSASRREAAKVSAESVKGVRRVINDISMAYHMAAGPRRGLAF</sequence>
<reference evidence="2 3" key="1">
    <citation type="submission" date="2019-08" db="EMBL/GenBank/DDBJ databases">
        <title>Prosopis cineraria nodule microbiome.</title>
        <authorList>
            <person name="Ali R."/>
            <person name="Chaluvadi S.R."/>
            <person name="Wang X."/>
        </authorList>
    </citation>
    <scope>NUCLEOTIDE SEQUENCE [LARGE SCALE GENOMIC DNA]</scope>
    <source>
        <strain evidence="2 3">BG7</strain>
        <plasmid evidence="2 3">unnamed</plasmid>
    </source>
</reference>
<evidence type="ECO:0000313" key="3">
    <source>
        <dbReference type="Proteomes" id="UP000326881"/>
    </source>
</evidence>
<dbReference type="OrthoDB" id="8379786at2"/>
<dbReference type="RefSeq" id="WP_153272717.1">
    <property type="nucleotide sequence ID" value="NZ_CP043499.1"/>
</dbReference>
<keyword evidence="3" id="KW-1185">Reference proteome</keyword>
<geneLocation type="plasmid" evidence="2 3">
    <name>unnamed</name>
</geneLocation>
<dbReference type="KEGG" id="rgr:FZ934_20370"/>
<dbReference type="InterPro" id="IPR007055">
    <property type="entry name" value="BON_dom"/>
</dbReference>
<name>A0A5Q0CF35_9HYPH</name>
<dbReference type="AlphaFoldDB" id="A0A5Q0CF35"/>
<dbReference type="Gene3D" id="3.30.1340.30">
    <property type="match status" value="1"/>
</dbReference>
<gene>
    <name evidence="2" type="ORF">FZ934_20370</name>
</gene>
<dbReference type="PROSITE" id="PS50914">
    <property type="entry name" value="BON"/>
    <property type="match status" value="1"/>
</dbReference>